<accession>A0A955L057</accession>
<feature type="transmembrane region" description="Helical" evidence="1">
    <location>
        <begin position="100"/>
        <end position="120"/>
    </location>
</feature>
<comment type="caution">
    <text evidence="2">The sequence shown here is derived from an EMBL/GenBank/DDBJ whole genome shotgun (WGS) entry which is preliminary data.</text>
</comment>
<organism evidence="2 3">
    <name type="scientific">Candidatus Dojkabacteria bacterium</name>
    <dbReference type="NCBI Taxonomy" id="2099670"/>
    <lineage>
        <taxon>Bacteria</taxon>
        <taxon>Candidatus Dojkabacteria</taxon>
    </lineage>
</organism>
<keyword evidence="1" id="KW-1133">Transmembrane helix</keyword>
<dbReference type="AlphaFoldDB" id="A0A955L057"/>
<feature type="transmembrane region" description="Helical" evidence="1">
    <location>
        <begin position="191"/>
        <end position="213"/>
    </location>
</feature>
<sequence>MKRKLKFYDYYMVFLGVLVALPILAPVLLKLAEAAPILHLPANIIYLIYSFTCHQFSSRSLHLFDYQYAWCARDTGIWLGVFLAAVFVKKYKAIKWYWMLPFIVPIALDGGIQTVATVLGVNPTGIVGEPFYISSNLMRFLTGSLFGIGLSMWISPFLLSEGNASSSQLSASSPQLFVTGLQRLLSQLAEAVRAPILLWGMCFIFFLGAVQLWNLTSTTNRPSDFLDSAVKTPLNDFYTRREDGPCPAGIDDLVRINCFFGGE</sequence>
<name>A0A955L057_9BACT</name>
<protein>
    <submittedName>
        <fullName evidence="2">DUF2085 domain-containing protein</fullName>
    </submittedName>
</protein>
<proteinExistence type="predicted"/>
<evidence type="ECO:0000256" key="1">
    <source>
        <dbReference type="SAM" id="Phobius"/>
    </source>
</evidence>
<keyword evidence="1" id="KW-0472">Membrane</keyword>
<gene>
    <name evidence="2" type="ORF">KC640_01660</name>
</gene>
<dbReference type="Pfam" id="PF09858">
    <property type="entry name" value="DUF2085"/>
    <property type="match status" value="1"/>
</dbReference>
<evidence type="ECO:0000313" key="3">
    <source>
        <dbReference type="Proteomes" id="UP000760819"/>
    </source>
</evidence>
<dbReference type="Proteomes" id="UP000760819">
    <property type="component" value="Unassembled WGS sequence"/>
</dbReference>
<dbReference type="InterPro" id="IPR019206">
    <property type="entry name" value="DUF2085_TM"/>
</dbReference>
<evidence type="ECO:0000313" key="2">
    <source>
        <dbReference type="EMBL" id="MCA9379111.1"/>
    </source>
</evidence>
<dbReference type="EMBL" id="JAGQLI010000084">
    <property type="protein sequence ID" value="MCA9379111.1"/>
    <property type="molecule type" value="Genomic_DNA"/>
</dbReference>
<feature type="transmembrane region" description="Helical" evidence="1">
    <location>
        <begin position="67"/>
        <end position="88"/>
    </location>
</feature>
<feature type="transmembrane region" description="Helical" evidence="1">
    <location>
        <begin position="140"/>
        <end position="159"/>
    </location>
</feature>
<reference evidence="2" key="2">
    <citation type="journal article" date="2021" name="Microbiome">
        <title>Successional dynamics and alternative stable states in a saline activated sludge microbial community over 9 years.</title>
        <authorList>
            <person name="Wang Y."/>
            <person name="Ye J."/>
            <person name="Ju F."/>
            <person name="Liu L."/>
            <person name="Boyd J.A."/>
            <person name="Deng Y."/>
            <person name="Parks D.H."/>
            <person name="Jiang X."/>
            <person name="Yin X."/>
            <person name="Woodcroft B.J."/>
            <person name="Tyson G.W."/>
            <person name="Hugenholtz P."/>
            <person name="Polz M.F."/>
            <person name="Zhang T."/>
        </authorList>
    </citation>
    <scope>NUCLEOTIDE SEQUENCE</scope>
    <source>
        <strain evidence="2">HKST-UBA12</strain>
    </source>
</reference>
<keyword evidence="1" id="KW-0812">Transmembrane</keyword>
<reference evidence="2" key="1">
    <citation type="submission" date="2020-04" db="EMBL/GenBank/DDBJ databases">
        <authorList>
            <person name="Zhang T."/>
        </authorList>
    </citation>
    <scope>NUCLEOTIDE SEQUENCE</scope>
    <source>
        <strain evidence="2">HKST-UBA12</strain>
    </source>
</reference>